<evidence type="ECO:0000313" key="2">
    <source>
        <dbReference type="EMBL" id="PKG28833.1"/>
    </source>
</evidence>
<name>A0A2N0ZH62_9BACI</name>
<dbReference type="RefSeq" id="WP_066193196.1">
    <property type="nucleotide sequence ID" value="NZ_JARMMB010000028.1"/>
</dbReference>
<keyword evidence="3" id="KW-1185">Reference proteome</keyword>
<dbReference type="EMBL" id="PISD01000023">
    <property type="protein sequence ID" value="PKG28833.1"/>
    <property type="molecule type" value="Genomic_DNA"/>
</dbReference>
<dbReference type="Gene3D" id="1.10.510.10">
    <property type="entry name" value="Transferase(Phosphotransferase) domain 1"/>
    <property type="match status" value="1"/>
</dbReference>
<dbReference type="InterPro" id="IPR011009">
    <property type="entry name" value="Kinase-like_dom_sf"/>
</dbReference>
<sequence length="306" mass="35496">MNHLKEILNKYYRLQPASITEQQGGWATLAYKVNTEDGTFFLKVYEKSRVSTKTLAAGIDDYVPLTIWLHEAGGLSERISVPIRTVTGDHKCEDETGIYLLYPYIVGETIGNRDLSHGQVEQLADLLAKLHSYDKQLPILAEKMIEDFHVPFIDPLVSMIAKESVEGIVLPYRHSILNAIKEVMELAAKLKHGEISLRLCHTDLHEWNMMQSGGRLILVDWEGLKLCPVEADMMFFIDKPYFRQLLSHYRKSHHDYEINETALAFYQKRRKLEDIWEFLQELQCDQPTVEKKEQTIQYLLTELKNL</sequence>
<keyword evidence="2" id="KW-0808">Transferase</keyword>
<dbReference type="AlphaFoldDB" id="A0A2N0ZH62"/>
<organism evidence="2 3">
    <name type="scientific">Cytobacillus horneckiae</name>
    <dbReference type="NCBI Taxonomy" id="549687"/>
    <lineage>
        <taxon>Bacteria</taxon>
        <taxon>Bacillati</taxon>
        <taxon>Bacillota</taxon>
        <taxon>Bacilli</taxon>
        <taxon>Bacillales</taxon>
        <taxon>Bacillaceae</taxon>
        <taxon>Cytobacillus</taxon>
    </lineage>
</organism>
<dbReference type="Proteomes" id="UP000233343">
    <property type="component" value="Unassembled WGS sequence"/>
</dbReference>
<dbReference type="InterPro" id="IPR002575">
    <property type="entry name" value="Aminoglycoside_PTrfase"/>
</dbReference>
<dbReference type="SUPFAM" id="SSF56112">
    <property type="entry name" value="Protein kinase-like (PK-like)"/>
    <property type="match status" value="1"/>
</dbReference>
<evidence type="ECO:0000259" key="1">
    <source>
        <dbReference type="Pfam" id="PF01636"/>
    </source>
</evidence>
<feature type="domain" description="Aminoglycoside phosphotransferase" evidence="1">
    <location>
        <begin position="20"/>
        <end position="250"/>
    </location>
</feature>
<evidence type="ECO:0000313" key="3">
    <source>
        <dbReference type="Proteomes" id="UP000233343"/>
    </source>
</evidence>
<dbReference type="Gene3D" id="3.30.200.20">
    <property type="entry name" value="Phosphorylase Kinase, domain 1"/>
    <property type="match status" value="1"/>
</dbReference>
<dbReference type="Pfam" id="PF01636">
    <property type="entry name" value="APH"/>
    <property type="match status" value="1"/>
</dbReference>
<comment type="caution">
    <text evidence="2">The sequence shown here is derived from an EMBL/GenBank/DDBJ whole genome shotgun (WGS) entry which is preliminary data.</text>
</comment>
<dbReference type="GO" id="GO:0016740">
    <property type="term" value="F:transferase activity"/>
    <property type="evidence" value="ECO:0007669"/>
    <property type="project" value="UniProtKB-KW"/>
</dbReference>
<reference evidence="2 3" key="1">
    <citation type="journal article" date="2010" name="Int. J. Syst. Evol. Microbiol.">
        <title>Bacillus horneckiae sp. nov., isolated from a spacecraft-assembly clean room.</title>
        <authorList>
            <person name="Vaishampayan P."/>
            <person name="Probst A."/>
            <person name="Krishnamurthi S."/>
            <person name="Ghosh S."/>
            <person name="Osman S."/>
            <person name="McDowall A."/>
            <person name="Ruckmani A."/>
            <person name="Mayilraj S."/>
            <person name="Venkateswaran K."/>
        </authorList>
    </citation>
    <scope>NUCLEOTIDE SEQUENCE [LARGE SCALE GENOMIC DNA]</scope>
    <source>
        <strain evidence="3">1PO1SC</strain>
    </source>
</reference>
<accession>A0A2N0ZH62</accession>
<proteinExistence type="predicted"/>
<dbReference type="Gene3D" id="1.20.58.840">
    <property type="match status" value="1"/>
</dbReference>
<gene>
    <name evidence="2" type="ORF">CWS20_11740</name>
</gene>
<protein>
    <submittedName>
        <fullName evidence="2">Aminoglycoside phosphotransferase family protein</fullName>
    </submittedName>
</protein>